<dbReference type="Gene3D" id="2.120.10.80">
    <property type="entry name" value="Kelch-type beta propeller"/>
    <property type="match status" value="2"/>
</dbReference>
<keyword evidence="3" id="KW-1185">Reference proteome</keyword>
<gene>
    <name evidence="2" type="ORF">EVOR1521_LOCUS9481</name>
</gene>
<evidence type="ECO:0000256" key="1">
    <source>
        <dbReference type="SAM" id="Coils"/>
    </source>
</evidence>
<dbReference type="Pfam" id="PF24681">
    <property type="entry name" value="Kelch_KLHDC2_KLHL20_DRC7"/>
    <property type="match status" value="1"/>
</dbReference>
<comment type="caution">
    <text evidence="2">The sequence shown here is derived from an EMBL/GenBank/DDBJ whole genome shotgun (WGS) entry which is preliminary data.</text>
</comment>
<dbReference type="PANTHER" id="PTHR45632">
    <property type="entry name" value="LD33804P"/>
    <property type="match status" value="1"/>
</dbReference>
<dbReference type="SMART" id="SM00612">
    <property type="entry name" value="Kelch"/>
    <property type="match status" value="6"/>
</dbReference>
<organism evidence="2 3">
    <name type="scientific">Effrenium voratum</name>
    <dbReference type="NCBI Taxonomy" id="2562239"/>
    <lineage>
        <taxon>Eukaryota</taxon>
        <taxon>Sar</taxon>
        <taxon>Alveolata</taxon>
        <taxon>Dinophyceae</taxon>
        <taxon>Suessiales</taxon>
        <taxon>Symbiodiniaceae</taxon>
        <taxon>Effrenium</taxon>
    </lineage>
</organism>
<dbReference type="SUPFAM" id="SSF117281">
    <property type="entry name" value="Kelch motif"/>
    <property type="match status" value="2"/>
</dbReference>
<dbReference type="PANTHER" id="PTHR45632:SF26">
    <property type="entry name" value="BTB DOMAIN-CONTAINING PROTEIN"/>
    <property type="match status" value="1"/>
</dbReference>
<sequence>MEAYDMDMDGMEGAEAGYQDRHLINLLSQEMSQQQDLIASLRREVDSCREEVGALRDCLQSNGVVDGVRFLVHLHRRRFNTACAAYGIGPCVPLDFVIDIRAVAMAVGSFAGYSAMRALSEASQAARPAAEDALCRLCPGHLYLCGGFEGQLALSSVERLDPHAGVWEVLPPMTEARQYTCAGVMSGKIYVCGGWAGPQPVRSVECYDPSCNRWSPMPSMLVARWGAGAGVINKRLFICGGLDESRQPLNSVECFSPPGVAQVPHCTPRAPGSAANFNGSWQVMPAMAERRGWPAAVALQGLLYVCGGRDEQREPLSSVERLNISPSIWLPLPNLSSQRAGASAAACGGRLYVCGGAFGAQMLNSVERFDPKVGTWETLPPMSARRAYVAAAAIAGGIHVFGGSDGGQCLLTAERFDPVTGTWIQLPDMNERRSGAASIALMI</sequence>
<dbReference type="InterPro" id="IPR006652">
    <property type="entry name" value="Kelch_1"/>
</dbReference>
<evidence type="ECO:0000313" key="3">
    <source>
        <dbReference type="Proteomes" id="UP001178507"/>
    </source>
</evidence>
<accession>A0AA36I959</accession>
<feature type="coiled-coil region" evidence="1">
    <location>
        <begin position="24"/>
        <end position="51"/>
    </location>
</feature>
<name>A0AA36I959_9DINO</name>
<dbReference type="EMBL" id="CAUJNA010000859">
    <property type="protein sequence ID" value="CAJ1381964.1"/>
    <property type="molecule type" value="Genomic_DNA"/>
</dbReference>
<evidence type="ECO:0000313" key="2">
    <source>
        <dbReference type="EMBL" id="CAJ1381964.1"/>
    </source>
</evidence>
<protein>
    <submittedName>
        <fullName evidence="2">Uncharacterized protein</fullName>
    </submittedName>
</protein>
<dbReference type="AlphaFoldDB" id="A0AA36I959"/>
<proteinExistence type="predicted"/>
<keyword evidence="1" id="KW-0175">Coiled coil</keyword>
<dbReference type="PRINTS" id="PR00501">
    <property type="entry name" value="KELCHREPEAT"/>
</dbReference>
<dbReference type="Pfam" id="PF01344">
    <property type="entry name" value="Kelch_1"/>
    <property type="match status" value="3"/>
</dbReference>
<dbReference type="Proteomes" id="UP001178507">
    <property type="component" value="Unassembled WGS sequence"/>
</dbReference>
<dbReference type="InterPro" id="IPR015915">
    <property type="entry name" value="Kelch-typ_b-propeller"/>
</dbReference>
<reference evidence="2" key="1">
    <citation type="submission" date="2023-08" db="EMBL/GenBank/DDBJ databases">
        <authorList>
            <person name="Chen Y."/>
            <person name="Shah S."/>
            <person name="Dougan E. K."/>
            <person name="Thang M."/>
            <person name="Chan C."/>
        </authorList>
    </citation>
    <scope>NUCLEOTIDE SEQUENCE</scope>
</reference>